<feature type="repeat" description="ANK" evidence="3">
    <location>
        <begin position="95"/>
        <end position="127"/>
    </location>
</feature>
<proteinExistence type="predicted"/>
<dbReference type="PROSITE" id="PS50297">
    <property type="entry name" value="ANK_REP_REGION"/>
    <property type="match status" value="3"/>
</dbReference>
<dbReference type="EMBL" id="OA882919">
    <property type="protein sequence ID" value="CAD7277347.1"/>
    <property type="molecule type" value="Genomic_DNA"/>
</dbReference>
<protein>
    <submittedName>
        <fullName evidence="4">Uncharacterized protein</fullName>
    </submittedName>
</protein>
<dbReference type="Pfam" id="PF12796">
    <property type="entry name" value="Ank_2"/>
    <property type="match status" value="2"/>
</dbReference>
<dbReference type="PANTHER" id="PTHR24198">
    <property type="entry name" value="ANKYRIN REPEAT AND PROTEIN KINASE DOMAIN-CONTAINING PROTEIN"/>
    <property type="match status" value="1"/>
</dbReference>
<keyword evidence="1" id="KW-0677">Repeat</keyword>
<evidence type="ECO:0000256" key="2">
    <source>
        <dbReference type="ARBA" id="ARBA00023043"/>
    </source>
</evidence>
<dbReference type="SUPFAM" id="SSF48403">
    <property type="entry name" value="Ankyrin repeat"/>
    <property type="match status" value="1"/>
</dbReference>
<dbReference type="InterPro" id="IPR002110">
    <property type="entry name" value="Ankyrin_rpt"/>
</dbReference>
<dbReference type="AlphaFoldDB" id="A0A7R9BL55"/>
<dbReference type="PROSITE" id="PS50088">
    <property type="entry name" value="ANK_REPEAT"/>
    <property type="match status" value="3"/>
</dbReference>
<reference evidence="4" key="1">
    <citation type="submission" date="2020-11" db="EMBL/GenBank/DDBJ databases">
        <authorList>
            <person name="Tran Van P."/>
        </authorList>
    </citation>
    <scope>NUCLEOTIDE SEQUENCE</scope>
</reference>
<keyword evidence="2 3" id="KW-0040">ANK repeat</keyword>
<dbReference type="PANTHER" id="PTHR24198:SF165">
    <property type="entry name" value="ANKYRIN REPEAT-CONTAINING PROTEIN-RELATED"/>
    <property type="match status" value="1"/>
</dbReference>
<dbReference type="Gene3D" id="1.25.40.20">
    <property type="entry name" value="Ankyrin repeat-containing domain"/>
    <property type="match status" value="3"/>
</dbReference>
<evidence type="ECO:0000313" key="4">
    <source>
        <dbReference type="EMBL" id="CAD7277347.1"/>
    </source>
</evidence>
<dbReference type="SMART" id="SM00248">
    <property type="entry name" value="ANK"/>
    <property type="match status" value="8"/>
</dbReference>
<evidence type="ECO:0000256" key="1">
    <source>
        <dbReference type="ARBA" id="ARBA00022737"/>
    </source>
</evidence>
<dbReference type="EMBL" id="CAJPEX010000882">
    <property type="protein sequence ID" value="CAG0917499.1"/>
    <property type="molecule type" value="Genomic_DNA"/>
</dbReference>
<dbReference type="Proteomes" id="UP000678499">
    <property type="component" value="Unassembled WGS sequence"/>
</dbReference>
<sequence length="555" mass="60291">MESEDGNSPVDEEPADLERCLLGLIKRENPSLFAVRALIKAGADISKPVSKGLTTLHYACWHQHIPTLECLLTSAEPGPEASGRVRNALNAKDEAGYTCLHLAAECGNVQAVELLLRHGADPDGCQNLEDNYANWEDVGESADGFYAGLPMAPHPVFLAMRHENALPVVEKLLEFGAEIASATATYAIKGSSTLLSAAVETRDPRLVTLLLSHNIRVNPRDMDGKTPLMTAASISSCSGVRKKGGGDDDDDSREKSLECLRLLLEAGADMNAVSWQRCGRKTALHFAVLCGSLCAVKLLIEAGVDVNAGQDNKSDPSALHLAVFRDDVEMIQLLLDNGLCSNPNAIGGVLGAPLHVACYLGADGQNRDLIVEMLLEFGADPNADVICDLDRPVAARMRSPFAEYMRTASVEGNVRHQTVAKFLACGAKVFLTSQYRDYRGILNSVRKLKMDDHSEAAIFHSLISVCSHNNMDVECARRAEASNRMSPEQATLLYAAASNSKRLQHLARTALRDGIVEHIKVKKLTDGKLKISAWMFFQSLELCPQLKNFVSFLEN</sequence>
<evidence type="ECO:0000313" key="5">
    <source>
        <dbReference type="Proteomes" id="UP000678499"/>
    </source>
</evidence>
<evidence type="ECO:0000256" key="3">
    <source>
        <dbReference type="PROSITE-ProRule" id="PRU00023"/>
    </source>
</evidence>
<dbReference type="PRINTS" id="PR01415">
    <property type="entry name" value="ANKYRIN"/>
</dbReference>
<dbReference type="Pfam" id="PF13637">
    <property type="entry name" value="Ank_4"/>
    <property type="match status" value="1"/>
</dbReference>
<feature type="repeat" description="ANK" evidence="3">
    <location>
        <begin position="314"/>
        <end position="338"/>
    </location>
</feature>
<name>A0A7R9BL55_9CRUS</name>
<keyword evidence="5" id="KW-1185">Reference proteome</keyword>
<accession>A0A7R9BL55</accession>
<feature type="repeat" description="ANK" evidence="3">
    <location>
        <begin position="279"/>
        <end position="311"/>
    </location>
</feature>
<dbReference type="OrthoDB" id="366390at2759"/>
<organism evidence="4">
    <name type="scientific">Notodromas monacha</name>
    <dbReference type="NCBI Taxonomy" id="399045"/>
    <lineage>
        <taxon>Eukaryota</taxon>
        <taxon>Metazoa</taxon>
        <taxon>Ecdysozoa</taxon>
        <taxon>Arthropoda</taxon>
        <taxon>Crustacea</taxon>
        <taxon>Oligostraca</taxon>
        <taxon>Ostracoda</taxon>
        <taxon>Podocopa</taxon>
        <taxon>Podocopida</taxon>
        <taxon>Cypridocopina</taxon>
        <taxon>Cypridoidea</taxon>
        <taxon>Cyprididae</taxon>
        <taxon>Notodromas</taxon>
    </lineage>
</organism>
<dbReference type="InterPro" id="IPR036770">
    <property type="entry name" value="Ankyrin_rpt-contain_sf"/>
</dbReference>
<gene>
    <name evidence="4" type="ORF">NMOB1V02_LOCUS5082</name>
</gene>